<dbReference type="PANTHER" id="PTHR10366">
    <property type="entry name" value="NAD DEPENDENT EPIMERASE/DEHYDRATASE"/>
    <property type="match status" value="1"/>
</dbReference>
<dbReference type="RefSeq" id="XP_020118587.1">
    <property type="nucleotide sequence ID" value="XM_020268710.1"/>
</dbReference>
<dbReference type="InterPro" id="IPR050425">
    <property type="entry name" value="NAD(P)_dehydrat-like"/>
</dbReference>
<dbReference type="EMBL" id="LFMY01000009">
    <property type="protein sequence ID" value="OKL58466.1"/>
    <property type="molecule type" value="Genomic_DNA"/>
</dbReference>
<proteinExistence type="inferred from homology"/>
<dbReference type="GO" id="GO:0016616">
    <property type="term" value="F:oxidoreductase activity, acting on the CH-OH group of donors, NAD or NADP as acceptor"/>
    <property type="evidence" value="ECO:0007669"/>
    <property type="project" value="TreeGrafter"/>
</dbReference>
<evidence type="ECO:0000256" key="1">
    <source>
        <dbReference type="ARBA" id="ARBA00023002"/>
    </source>
</evidence>
<dbReference type="CDD" id="cd05227">
    <property type="entry name" value="AR_SDR_e"/>
    <property type="match status" value="1"/>
</dbReference>
<dbReference type="SUPFAM" id="SSF51735">
    <property type="entry name" value="NAD(P)-binding Rossmann-fold domains"/>
    <property type="match status" value="1"/>
</dbReference>
<dbReference type="Proteomes" id="UP000214365">
    <property type="component" value="Unassembled WGS sequence"/>
</dbReference>
<keyword evidence="5" id="KW-1185">Reference proteome</keyword>
<gene>
    <name evidence="4" type="ORF">UA08_05977</name>
</gene>
<dbReference type="GeneID" id="31005733"/>
<keyword evidence="1" id="KW-0560">Oxidoreductase</keyword>
<dbReference type="InterPro" id="IPR001509">
    <property type="entry name" value="Epimerase_deHydtase"/>
</dbReference>
<dbReference type="OrthoDB" id="2735536at2759"/>
<name>A0A225AU56_TALAT</name>
<feature type="domain" description="NAD-dependent epimerase/dehydratase" evidence="3">
    <location>
        <begin position="9"/>
        <end position="279"/>
    </location>
</feature>
<organism evidence="4 5">
    <name type="scientific">Talaromyces atroroseus</name>
    <dbReference type="NCBI Taxonomy" id="1441469"/>
    <lineage>
        <taxon>Eukaryota</taxon>
        <taxon>Fungi</taxon>
        <taxon>Dikarya</taxon>
        <taxon>Ascomycota</taxon>
        <taxon>Pezizomycotina</taxon>
        <taxon>Eurotiomycetes</taxon>
        <taxon>Eurotiomycetidae</taxon>
        <taxon>Eurotiales</taxon>
        <taxon>Trichocomaceae</taxon>
        <taxon>Talaromyces</taxon>
        <taxon>Talaromyces sect. Trachyspermi</taxon>
    </lineage>
</organism>
<dbReference type="AlphaFoldDB" id="A0A225AU56"/>
<accession>A0A225AU56</accession>
<reference evidence="4 5" key="1">
    <citation type="submission" date="2015-06" db="EMBL/GenBank/DDBJ databases">
        <title>Talaromyces atroroseus IBT 11181 draft genome.</title>
        <authorList>
            <person name="Rasmussen K.B."/>
            <person name="Rasmussen S."/>
            <person name="Petersen B."/>
            <person name="Sicheritz-Ponten T."/>
            <person name="Mortensen U.H."/>
            <person name="Thrane U."/>
        </authorList>
    </citation>
    <scope>NUCLEOTIDE SEQUENCE [LARGE SCALE GENOMIC DNA]</scope>
    <source>
        <strain evidence="4 5">IBT 11181</strain>
    </source>
</reference>
<evidence type="ECO:0000259" key="3">
    <source>
        <dbReference type="Pfam" id="PF01370"/>
    </source>
</evidence>
<dbReference type="Pfam" id="PF01370">
    <property type="entry name" value="Epimerase"/>
    <property type="match status" value="1"/>
</dbReference>
<comment type="caution">
    <text evidence="4">The sequence shown here is derived from an EMBL/GenBank/DDBJ whole genome shotgun (WGS) entry which is preliminary data.</text>
</comment>
<protein>
    <recommendedName>
        <fullName evidence="3">NAD-dependent epimerase/dehydratase domain-containing protein</fullName>
    </recommendedName>
</protein>
<dbReference type="STRING" id="1441469.A0A225AU56"/>
<dbReference type="PANTHER" id="PTHR10366:SF564">
    <property type="entry name" value="STEROL-4-ALPHA-CARBOXYLATE 3-DEHYDROGENASE, DECARBOXYLATING"/>
    <property type="match status" value="1"/>
</dbReference>
<evidence type="ECO:0000256" key="2">
    <source>
        <dbReference type="ARBA" id="ARBA00023445"/>
    </source>
</evidence>
<evidence type="ECO:0000313" key="5">
    <source>
        <dbReference type="Proteomes" id="UP000214365"/>
    </source>
</evidence>
<evidence type="ECO:0000313" key="4">
    <source>
        <dbReference type="EMBL" id="OKL58466.1"/>
    </source>
</evidence>
<sequence length="355" mass="39422">MAATIKKKVFLTGGSGFIASHILDQLLSKGYGTNFCPYNKSNLASYHVIVTVRSNIKGDGIISALPQEFKGDVSYEVVEDIAQEGAFDESIKANPNIDYVIHTASPYHHNIQDPVKDFIDPAVKGTTGILYSIQKYAPTSVKRVIVLSSTATIVNPPNHPEVYNEEVYGATTWEQAISGTMTYRASKIYAERAAFEFIVKEKPSFDLVTINPCLVFGPPPRHLTSLDALNTSNHRTRDLVLGNNRDKITPTGPLFLFVDVRDVATAHINALENPEASGQRFMLVGGYFSNKRIADCIRELYPELRDRLPPVDSPDDFPEKIFRFDVSKSKRVLGTEYRDLRTCVKDTVDGMLGKA</sequence>
<dbReference type="InterPro" id="IPR036291">
    <property type="entry name" value="NAD(P)-bd_dom_sf"/>
</dbReference>
<dbReference type="Gene3D" id="3.40.50.720">
    <property type="entry name" value="NAD(P)-binding Rossmann-like Domain"/>
    <property type="match status" value="1"/>
</dbReference>
<comment type="similarity">
    <text evidence="2">Belongs to the NAD(P)-dependent epimerase/dehydratase family. Dihydroflavonol-4-reductase subfamily.</text>
</comment>
<dbReference type="SMR" id="A0A225AU56"/>